<dbReference type="EMBL" id="MTSL01000146">
    <property type="protein sequence ID" value="PJF18057.1"/>
    <property type="molecule type" value="Genomic_DNA"/>
</dbReference>
<evidence type="ECO:0000259" key="2">
    <source>
        <dbReference type="Pfam" id="PF03372"/>
    </source>
</evidence>
<dbReference type="InterPro" id="IPR005135">
    <property type="entry name" value="Endo/exonuclease/phosphatase"/>
</dbReference>
<dbReference type="InterPro" id="IPR051916">
    <property type="entry name" value="GPI-anchor_lipid_remodeler"/>
</dbReference>
<dbReference type="OrthoDB" id="200415at2759"/>
<keyword evidence="1" id="KW-0472">Membrane</keyword>
<gene>
    <name evidence="3" type="ORF">PSACC_02128</name>
</gene>
<evidence type="ECO:0000313" key="4">
    <source>
        <dbReference type="Proteomes" id="UP000240830"/>
    </source>
</evidence>
<dbReference type="GO" id="GO:0006506">
    <property type="term" value="P:GPI anchor biosynthetic process"/>
    <property type="evidence" value="ECO:0007669"/>
    <property type="project" value="TreeGrafter"/>
</dbReference>
<keyword evidence="4" id="KW-1185">Reference proteome</keyword>
<dbReference type="PANTHER" id="PTHR14859:SF1">
    <property type="entry name" value="PGAP2-INTERACTING PROTEIN"/>
    <property type="match status" value="1"/>
</dbReference>
<dbReference type="Pfam" id="PF03372">
    <property type="entry name" value="Exo_endo_phos"/>
    <property type="match status" value="1"/>
</dbReference>
<name>A0A2H9TJX2_9FUNG</name>
<dbReference type="GO" id="GO:0016020">
    <property type="term" value="C:membrane"/>
    <property type="evidence" value="ECO:0007669"/>
    <property type="project" value="GOC"/>
</dbReference>
<organism evidence="3 4">
    <name type="scientific">Paramicrosporidium saccamoebae</name>
    <dbReference type="NCBI Taxonomy" id="1246581"/>
    <lineage>
        <taxon>Eukaryota</taxon>
        <taxon>Fungi</taxon>
        <taxon>Fungi incertae sedis</taxon>
        <taxon>Cryptomycota</taxon>
        <taxon>Cryptomycota incertae sedis</taxon>
        <taxon>Paramicrosporidium</taxon>
    </lineage>
</organism>
<dbReference type="GO" id="GO:0003824">
    <property type="term" value="F:catalytic activity"/>
    <property type="evidence" value="ECO:0007669"/>
    <property type="project" value="InterPro"/>
</dbReference>
<proteinExistence type="predicted"/>
<comment type="caution">
    <text evidence="3">The sequence shown here is derived from an EMBL/GenBank/DDBJ whole genome shotgun (WGS) entry which is preliminary data.</text>
</comment>
<dbReference type="InterPro" id="IPR036691">
    <property type="entry name" value="Endo/exonu/phosph_ase_sf"/>
</dbReference>
<feature type="transmembrane region" description="Helical" evidence="1">
    <location>
        <begin position="376"/>
        <end position="397"/>
    </location>
</feature>
<dbReference type="SUPFAM" id="SSF56219">
    <property type="entry name" value="DNase I-like"/>
    <property type="match status" value="1"/>
</dbReference>
<accession>A0A2H9TJX2</accession>
<dbReference type="STRING" id="1246581.A0A2H9TJX2"/>
<keyword evidence="1" id="KW-0812">Transmembrane</keyword>
<keyword evidence="1" id="KW-1133">Transmembrane helix</keyword>
<dbReference type="AlphaFoldDB" id="A0A2H9TJX2"/>
<sequence length="398" mass="45421">MVNSFHGNSFPKLPQVGDILIYDCRSAEQKRIKLSAKKIPIPVTLKCIQWNIERGYKLNDVITALKSHRADIICLQELDIHCERSDNRNCALEIAEALQMKCAFVTEYEEFHSPLRRPHLQGGGVHGNAILSRFDFEPRSWPHHHQPVDWDREGPLIGEPRRGARVVLAADIHVPGLDSPVLCYSLHFEVFTGIFGRLRQLADVFAHSKINQERTPRQLIFGDLNTMAHGIARLSSMYCRDGMRLGSLGYSEAAWWQKHILSYTQNSPNSEKYRGSPLSDEEMSSLINPYFYDPFSVTKDTTLQGYSGTFAGKLDWTMLRGWHVLGKGMDNHHYKWSDHKLLYVILRPVLDDEGDIGKVAYDEYHVPLDHGRRMSYQAVMLGAVLGIASVSLVRLFYK</sequence>
<protein>
    <recommendedName>
        <fullName evidence="2">Endonuclease/exonuclease/phosphatase domain-containing protein</fullName>
    </recommendedName>
</protein>
<reference evidence="3 4" key="1">
    <citation type="submission" date="2016-10" db="EMBL/GenBank/DDBJ databases">
        <title>The genome of Paramicrosporidium saccamoebae is the missing link in understanding Cryptomycota and Microsporidia evolution.</title>
        <authorList>
            <person name="Quandt C.A."/>
            <person name="Beaudet D."/>
            <person name="Corsaro D."/>
            <person name="Michel R."/>
            <person name="Corradi N."/>
            <person name="James T."/>
        </authorList>
    </citation>
    <scope>NUCLEOTIDE SEQUENCE [LARGE SCALE GENOMIC DNA]</scope>
    <source>
        <strain evidence="3 4">KSL3</strain>
    </source>
</reference>
<dbReference type="Gene3D" id="3.60.10.10">
    <property type="entry name" value="Endonuclease/exonuclease/phosphatase"/>
    <property type="match status" value="1"/>
</dbReference>
<evidence type="ECO:0000256" key="1">
    <source>
        <dbReference type="SAM" id="Phobius"/>
    </source>
</evidence>
<evidence type="ECO:0000313" key="3">
    <source>
        <dbReference type="EMBL" id="PJF18057.1"/>
    </source>
</evidence>
<dbReference type="PANTHER" id="PTHR14859">
    <property type="entry name" value="CALCOFLUOR WHITE HYPERSENSITIVE PROTEIN PRECURSOR"/>
    <property type="match status" value="1"/>
</dbReference>
<dbReference type="Proteomes" id="UP000240830">
    <property type="component" value="Unassembled WGS sequence"/>
</dbReference>
<feature type="domain" description="Endonuclease/exonuclease/phosphatase" evidence="2">
    <location>
        <begin position="48"/>
        <end position="229"/>
    </location>
</feature>